<dbReference type="Proteomes" id="UP000294933">
    <property type="component" value="Unassembled WGS sequence"/>
</dbReference>
<feature type="non-terminal residue" evidence="1">
    <location>
        <position position="73"/>
    </location>
</feature>
<gene>
    <name evidence="1" type="ORF">BD410DRAFT_699571</name>
</gene>
<organism evidence="1 2">
    <name type="scientific">Rickenella mellea</name>
    <dbReference type="NCBI Taxonomy" id="50990"/>
    <lineage>
        <taxon>Eukaryota</taxon>
        <taxon>Fungi</taxon>
        <taxon>Dikarya</taxon>
        <taxon>Basidiomycota</taxon>
        <taxon>Agaricomycotina</taxon>
        <taxon>Agaricomycetes</taxon>
        <taxon>Hymenochaetales</taxon>
        <taxon>Rickenellaceae</taxon>
        <taxon>Rickenella</taxon>
    </lineage>
</organism>
<keyword evidence="2" id="KW-1185">Reference proteome</keyword>
<evidence type="ECO:0000313" key="2">
    <source>
        <dbReference type="Proteomes" id="UP000294933"/>
    </source>
</evidence>
<dbReference type="OrthoDB" id="2755069at2759"/>
<dbReference type="STRING" id="50990.A0A4Y7PG07"/>
<dbReference type="AlphaFoldDB" id="A0A4Y7PG07"/>
<feature type="non-terminal residue" evidence="1">
    <location>
        <position position="1"/>
    </location>
</feature>
<reference evidence="1 2" key="1">
    <citation type="submission" date="2018-06" db="EMBL/GenBank/DDBJ databases">
        <title>A transcriptomic atlas of mushroom development highlights an independent origin of complex multicellularity.</title>
        <authorList>
            <consortium name="DOE Joint Genome Institute"/>
            <person name="Krizsan K."/>
            <person name="Almasi E."/>
            <person name="Merenyi Z."/>
            <person name="Sahu N."/>
            <person name="Viragh M."/>
            <person name="Koszo T."/>
            <person name="Mondo S."/>
            <person name="Kiss B."/>
            <person name="Balint B."/>
            <person name="Kues U."/>
            <person name="Barry K."/>
            <person name="Hegedus J.C."/>
            <person name="Henrissat B."/>
            <person name="Johnson J."/>
            <person name="Lipzen A."/>
            <person name="Ohm R."/>
            <person name="Nagy I."/>
            <person name="Pangilinan J."/>
            <person name="Yan J."/>
            <person name="Xiong Y."/>
            <person name="Grigoriev I.V."/>
            <person name="Hibbett D.S."/>
            <person name="Nagy L.G."/>
        </authorList>
    </citation>
    <scope>NUCLEOTIDE SEQUENCE [LARGE SCALE GENOMIC DNA]</scope>
    <source>
        <strain evidence="1 2">SZMC22713</strain>
    </source>
</reference>
<dbReference type="VEuPathDB" id="FungiDB:BD410DRAFT_699571"/>
<name>A0A4Y7PG07_9AGAM</name>
<dbReference type="EMBL" id="ML170385">
    <property type="protein sequence ID" value="TDL14136.1"/>
    <property type="molecule type" value="Genomic_DNA"/>
</dbReference>
<sequence length="73" mass="8973">QRTLKAIADAAQLDHRIIWRRQPKDVIGRILRLARKREPYLGRFIHDWATEEYLKSHLKNKRQYQKRMKYGQD</sequence>
<evidence type="ECO:0000313" key="1">
    <source>
        <dbReference type="EMBL" id="TDL14136.1"/>
    </source>
</evidence>
<accession>A0A4Y7PG07</accession>
<proteinExistence type="predicted"/>
<protein>
    <submittedName>
        <fullName evidence="1">Uncharacterized protein</fullName>
    </submittedName>
</protein>